<name>A0ACC1AD03_9ROSI</name>
<gene>
    <name evidence="1" type="ORF">Patl1_29422</name>
</gene>
<accession>A0ACC1AD03</accession>
<keyword evidence="2" id="KW-1185">Reference proteome</keyword>
<evidence type="ECO:0000313" key="2">
    <source>
        <dbReference type="Proteomes" id="UP001164250"/>
    </source>
</evidence>
<evidence type="ECO:0000313" key="1">
    <source>
        <dbReference type="EMBL" id="KAJ0084248.1"/>
    </source>
</evidence>
<dbReference type="Proteomes" id="UP001164250">
    <property type="component" value="Chromosome 11"/>
</dbReference>
<comment type="caution">
    <text evidence="1">The sequence shown here is derived from an EMBL/GenBank/DDBJ whole genome shotgun (WGS) entry which is preliminary data.</text>
</comment>
<dbReference type="EMBL" id="CM047907">
    <property type="protein sequence ID" value="KAJ0084248.1"/>
    <property type="molecule type" value="Genomic_DNA"/>
</dbReference>
<proteinExistence type="predicted"/>
<reference evidence="2" key="1">
    <citation type="journal article" date="2023" name="G3 (Bethesda)">
        <title>Genome assembly and association tests identify interacting loci associated with vigor, precocity, and sex in interspecific pistachio rootstocks.</title>
        <authorList>
            <person name="Palmer W."/>
            <person name="Jacygrad E."/>
            <person name="Sagayaradj S."/>
            <person name="Cavanaugh K."/>
            <person name="Han R."/>
            <person name="Bertier L."/>
            <person name="Beede B."/>
            <person name="Kafkas S."/>
            <person name="Golino D."/>
            <person name="Preece J."/>
            <person name="Michelmore R."/>
        </authorList>
    </citation>
    <scope>NUCLEOTIDE SEQUENCE [LARGE SCALE GENOMIC DNA]</scope>
</reference>
<protein>
    <submittedName>
        <fullName evidence="1">Uncharacterized protein</fullName>
    </submittedName>
</protein>
<sequence length="202" mass="22983">MKELGLSPNAHIYNVMLSSFCRERDIKMVKQLLQEIIEARIELNYRTFMRVSCLQLTCRKRDDPDENIDAEIDLALRQAQSLFLDCNEFGDDKPLSCCSFSHDGNLLATCGQGFCLEGHTKRLIEVELSPVQNHLATASADWPARLWNSDGSLLNTFEGHLDHLARISFYPSGKYLARPVLIRHETVGHRYGSRVASSRRSK</sequence>
<organism evidence="1 2">
    <name type="scientific">Pistacia atlantica</name>
    <dbReference type="NCBI Taxonomy" id="434234"/>
    <lineage>
        <taxon>Eukaryota</taxon>
        <taxon>Viridiplantae</taxon>
        <taxon>Streptophyta</taxon>
        <taxon>Embryophyta</taxon>
        <taxon>Tracheophyta</taxon>
        <taxon>Spermatophyta</taxon>
        <taxon>Magnoliopsida</taxon>
        <taxon>eudicotyledons</taxon>
        <taxon>Gunneridae</taxon>
        <taxon>Pentapetalae</taxon>
        <taxon>rosids</taxon>
        <taxon>malvids</taxon>
        <taxon>Sapindales</taxon>
        <taxon>Anacardiaceae</taxon>
        <taxon>Pistacia</taxon>
    </lineage>
</organism>